<accession>A0A1H1Z8R1</accession>
<keyword evidence="2" id="KW-1185">Reference proteome</keyword>
<name>A0A1H1Z8R1_MUCMA</name>
<dbReference type="Proteomes" id="UP000199679">
    <property type="component" value="Chromosome I"/>
</dbReference>
<dbReference type="AlphaFoldDB" id="A0A1H1Z8R1"/>
<sequence>MGIVFYYEPANHSTIFVLDINMKIDVACKSYSYELNTNELMNQ</sequence>
<organism evidence="1 2">
    <name type="scientific">Mucilaginibacter mallensis</name>
    <dbReference type="NCBI Taxonomy" id="652787"/>
    <lineage>
        <taxon>Bacteria</taxon>
        <taxon>Pseudomonadati</taxon>
        <taxon>Bacteroidota</taxon>
        <taxon>Sphingobacteriia</taxon>
        <taxon>Sphingobacteriales</taxon>
        <taxon>Sphingobacteriaceae</taxon>
        <taxon>Mucilaginibacter</taxon>
    </lineage>
</organism>
<dbReference type="STRING" id="652787.SAMN05216490_3012"/>
<reference evidence="1 2" key="1">
    <citation type="submission" date="2016-10" db="EMBL/GenBank/DDBJ databases">
        <authorList>
            <person name="de Groot N.N."/>
        </authorList>
    </citation>
    <scope>NUCLEOTIDE SEQUENCE [LARGE SCALE GENOMIC DNA]</scope>
    <source>
        <strain evidence="1 2">MP1X4</strain>
    </source>
</reference>
<gene>
    <name evidence="1" type="ORF">SAMN05216490_3012</name>
</gene>
<evidence type="ECO:0000313" key="1">
    <source>
        <dbReference type="EMBL" id="SDT30050.1"/>
    </source>
</evidence>
<protein>
    <submittedName>
        <fullName evidence="1">Uncharacterized protein</fullName>
    </submittedName>
</protein>
<dbReference type="EMBL" id="LT629740">
    <property type="protein sequence ID" value="SDT30050.1"/>
    <property type="molecule type" value="Genomic_DNA"/>
</dbReference>
<evidence type="ECO:0000313" key="2">
    <source>
        <dbReference type="Proteomes" id="UP000199679"/>
    </source>
</evidence>
<proteinExistence type="predicted"/>